<sequence length="112" mass="12980">MLKSLHFLDFIREFILFSVVLAVFIIGSSSAQITLIWIITILSILAWIGTAVNYQKKKIRYTKAKTTFEMYTLILLSTIFVYFDHWIIGTFILFSNLIFIISCTEGNAKKEE</sequence>
<organism evidence="2 3">
    <name type="scientific">Haemophilus haemolyticus</name>
    <dbReference type="NCBI Taxonomy" id="726"/>
    <lineage>
        <taxon>Bacteria</taxon>
        <taxon>Pseudomonadati</taxon>
        <taxon>Pseudomonadota</taxon>
        <taxon>Gammaproteobacteria</taxon>
        <taxon>Pasteurellales</taxon>
        <taxon>Pasteurellaceae</taxon>
        <taxon>Haemophilus</taxon>
    </lineage>
</organism>
<evidence type="ECO:0000313" key="2">
    <source>
        <dbReference type="EMBL" id="TPH00782.1"/>
    </source>
</evidence>
<evidence type="ECO:0000256" key="1">
    <source>
        <dbReference type="SAM" id="Phobius"/>
    </source>
</evidence>
<feature type="transmembrane region" description="Helical" evidence="1">
    <location>
        <begin position="73"/>
        <end position="101"/>
    </location>
</feature>
<evidence type="ECO:0000313" key="3">
    <source>
        <dbReference type="Proteomes" id="UP000317926"/>
    </source>
</evidence>
<dbReference type="Proteomes" id="UP000317926">
    <property type="component" value="Unassembled WGS sequence"/>
</dbReference>
<accession>A0A502JM91</accession>
<feature type="transmembrane region" description="Helical" evidence="1">
    <location>
        <begin position="33"/>
        <end position="52"/>
    </location>
</feature>
<comment type="caution">
    <text evidence="2">The sequence shown here is derived from an EMBL/GenBank/DDBJ whole genome shotgun (WGS) entry which is preliminary data.</text>
</comment>
<dbReference type="RefSeq" id="WP_140518887.1">
    <property type="nucleotide sequence ID" value="NZ_JACBKC010000011.1"/>
</dbReference>
<dbReference type="AlphaFoldDB" id="A0A502JM91"/>
<keyword evidence="1" id="KW-1133">Transmembrane helix</keyword>
<proteinExistence type="predicted"/>
<name>A0A502JM91_HAEHA</name>
<reference evidence="2 3" key="1">
    <citation type="submission" date="2019-01" db="EMBL/GenBank/DDBJ databases">
        <title>Comparative genomic analysis identifies haemin-independent Haemophilus haemolyticus: a formal re-classification of Haemophilus intermedius.</title>
        <authorList>
            <person name="Harris T.M."/>
            <person name="Price E.P."/>
            <person name="Sarovich D.S."/>
            <person name="Norskov-Lauritsen N."/>
            <person name="Beissbarth J."/>
            <person name="Chang A.B."/>
            <person name="Smith-Vaughan H.C."/>
        </authorList>
    </citation>
    <scope>NUCLEOTIDE SEQUENCE [LARGE SCALE GENOMIC DNA]</scope>
    <source>
        <strain evidence="2 3">PN24</strain>
    </source>
</reference>
<keyword evidence="1" id="KW-0472">Membrane</keyword>
<dbReference type="EMBL" id="SDPK01000011">
    <property type="protein sequence ID" value="TPH00782.1"/>
    <property type="molecule type" value="Genomic_DNA"/>
</dbReference>
<protein>
    <submittedName>
        <fullName evidence="2">Uncharacterized protein</fullName>
    </submittedName>
</protein>
<gene>
    <name evidence="2" type="ORF">EUX55_02925</name>
</gene>
<feature type="transmembrane region" description="Helical" evidence="1">
    <location>
        <begin position="7"/>
        <end position="27"/>
    </location>
</feature>
<keyword evidence="1" id="KW-0812">Transmembrane</keyword>